<keyword evidence="7" id="KW-1185">Reference proteome</keyword>
<dbReference type="EMBL" id="JBHTCT010000007">
    <property type="protein sequence ID" value="MFC7364228.1"/>
    <property type="molecule type" value="Genomic_DNA"/>
</dbReference>
<dbReference type="InterPro" id="IPR036291">
    <property type="entry name" value="NAD(P)-bd_dom_sf"/>
</dbReference>
<dbReference type="InterPro" id="IPR006108">
    <property type="entry name" value="3HC_DH_C"/>
</dbReference>
<dbReference type="InterPro" id="IPR013328">
    <property type="entry name" value="6PGD_dom2"/>
</dbReference>
<dbReference type="InterPro" id="IPR006176">
    <property type="entry name" value="3-OHacyl-CoA_DH_NAD-bd"/>
</dbReference>
<feature type="domain" description="3-hydroxyacyl-CoA dehydrogenase C-terminal" evidence="4">
    <location>
        <begin position="184"/>
        <end position="279"/>
    </location>
</feature>
<keyword evidence="3 6" id="KW-0560">Oxidoreductase</keyword>
<name>A0ABW2NF79_9BACL</name>
<evidence type="ECO:0000256" key="2">
    <source>
        <dbReference type="ARBA" id="ARBA00009463"/>
    </source>
</evidence>
<dbReference type="Gene3D" id="1.10.1040.10">
    <property type="entry name" value="N-(1-d-carboxylethyl)-l-norvaline Dehydrogenase, domain 2"/>
    <property type="match status" value="1"/>
</dbReference>
<dbReference type="Proteomes" id="UP001596483">
    <property type="component" value="Unassembled WGS sequence"/>
</dbReference>
<dbReference type="InterPro" id="IPR008927">
    <property type="entry name" value="6-PGluconate_DH-like_C_sf"/>
</dbReference>
<dbReference type="Gene3D" id="3.40.50.720">
    <property type="entry name" value="NAD(P)-binding Rossmann-like Domain"/>
    <property type="match status" value="1"/>
</dbReference>
<sequence length="290" mass="31950">MKVGVIGAGTMGNGIAQVFAQYDHEVILCDQSEEALERAKQTMENSLKRIYGKQGKTEQDIADTLNRISFTLDIESLQDRELVVEAVAEKMEVKLEVFRKLDAICPEETLLATNTSGLSVTEIAASTGRPDKVIGTHFFNPPPIMKLVEVVTGEETSEETVKAVRDICGSIGKETIQTVDSPLFIVNRILVPMVNEAMFVYQEGLASKEDIDKAMKLGTSQPIGPLALADLIGLDTLLFVCETLLEETGDSKYRVPQILRKKVRAGHLGRKTGRGFYEYEPAKEKQPSLT</sequence>
<evidence type="ECO:0000313" key="7">
    <source>
        <dbReference type="Proteomes" id="UP001596483"/>
    </source>
</evidence>
<dbReference type="Pfam" id="PF02737">
    <property type="entry name" value="3HCDH_N"/>
    <property type="match status" value="1"/>
</dbReference>
<protein>
    <submittedName>
        <fullName evidence="6">3-hydroxyacyl-CoA dehydrogenase family protein</fullName>
        <ecNumber evidence="6">1.1.1.35</ecNumber>
    </submittedName>
</protein>
<feature type="domain" description="3-hydroxyacyl-CoA dehydrogenase NAD binding" evidence="5">
    <location>
        <begin position="2"/>
        <end position="179"/>
    </location>
</feature>
<evidence type="ECO:0000256" key="3">
    <source>
        <dbReference type="ARBA" id="ARBA00023002"/>
    </source>
</evidence>
<dbReference type="SUPFAM" id="SSF48179">
    <property type="entry name" value="6-phosphogluconate dehydrogenase C-terminal domain-like"/>
    <property type="match status" value="1"/>
</dbReference>
<evidence type="ECO:0000256" key="1">
    <source>
        <dbReference type="ARBA" id="ARBA00005086"/>
    </source>
</evidence>
<dbReference type="PANTHER" id="PTHR48075:SF5">
    <property type="entry name" value="3-HYDROXYBUTYRYL-COA DEHYDROGENASE"/>
    <property type="match status" value="1"/>
</dbReference>
<dbReference type="PANTHER" id="PTHR48075">
    <property type="entry name" value="3-HYDROXYACYL-COA DEHYDROGENASE FAMILY PROTEIN"/>
    <property type="match status" value="1"/>
</dbReference>
<gene>
    <name evidence="6" type="ORF">ACFQQH_03510</name>
</gene>
<accession>A0ABW2NF79</accession>
<proteinExistence type="inferred from homology"/>
<comment type="similarity">
    <text evidence="2">Belongs to the 3-hydroxyacyl-CoA dehydrogenase family.</text>
</comment>
<dbReference type="GO" id="GO:0003857">
    <property type="term" value="F:(3S)-3-hydroxyacyl-CoA dehydrogenase (NAD+) activity"/>
    <property type="evidence" value="ECO:0007669"/>
    <property type="project" value="UniProtKB-EC"/>
</dbReference>
<dbReference type="PIRSF" id="PIRSF000105">
    <property type="entry name" value="HCDH"/>
    <property type="match status" value="1"/>
</dbReference>
<organism evidence="6 7">
    <name type="scientific">Bhargavaea changchunensis</name>
    <dbReference type="NCBI Taxonomy" id="2134037"/>
    <lineage>
        <taxon>Bacteria</taxon>
        <taxon>Bacillati</taxon>
        <taxon>Bacillota</taxon>
        <taxon>Bacilli</taxon>
        <taxon>Bacillales</taxon>
        <taxon>Caryophanaceae</taxon>
        <taxon>Bhargavaea</taxon>
    </lineage>
</organism>
<evidence type="ECO:0000259" key="4">
    <source>
        <dbReference type="Pfam" id="PF00725"/>
    </source>
</evidence>
<comment type="pathway">
    <text evidence="1">Lipid metabolism; butanoate metabolism.</text>
</comment>
<reference evidence="7" key="1">
    <citation type="journal article" date="2019" name="Int. J. Syst. Evol. Microbiol.">
        <title>The Global Catalogue of Microorganisms (GCM) 10K type strain sequencing project: providing services to taxonomists for standard genome sequencing and annotation.</title>
        <authorList>
            <consortium name="The Broad Institute Genomics Platform"/>
            <consortium name="The Broad Institute Genome Sequencing Center for Infectious Disease"/>
            <person name="Wu L."/>
            <person name="Ma J."/>
        </authorList>
    </citation>
    <scope>NUCLEOTIDE SEQUENCE [LARGE SCALE GENOMIC DNA]</scope>
    <source>
        <strain evidence="7">JCM 4738</strain>
    </source>
</reference>
<dbReference type="SUPFAM" id="SSF51735">
    <property type="entry name" value="NAD(P)-binding Rossmann-fold domains"/>
    <property type="match status" value="1"/>
</dbReference>
<evidence type="ECO:0000313" key="6">
    <source>
        <dbReference type="EMBL" id="MFC7364228.1"/>
    </source>
</evidence>
<comment type="caution">
    <text evidence="6">The sequence shown here is derived from an EMBL/GenBank/DDBJ whole genome shotgun (WGS) entry which is preliminary data.</text>
</comment>
<dbReference type="RefSeq" id="WP_157294506.1">
    <property type="nucleotide sequence ID" value="NZ_JBHTCT010000007.1"/>
</dbReference>
<evidence type="ECO:0000259" key="5">
    <source>
        <dbReference type="Pfam" id="PF02737"/>
    </source>
</evidence>
<dbReference type="Pfam" id="PF00725">
    <property type="entry name" value="3HCDH"/>
    <property type="match status" value="1"/>
</dbReference>
<dbReference type="InterPro" id="IPR022694">
    <property type="entry name" value="3-OHacyl-CoA_DH"/>
</dbReference>
<dbReference type="EC" id="1.1.1.35" evidence="6"/>